<evidence type="ECO:0000259" key="1">
    <source>
        <dbReference type="Pfam" id="PF18480"/>
    </source>
</evidence>
<dbReference type="AlphaFoldDB" id="A0A7K0FS65"/>
<comment type="caution">
    <text evidence="2">The sequence shown here is derived from an EMBL/GenBank/DDBJ whole genome shotgun (WGS) entry which is preliminary data.</text>
</comment>
<sequence length="113" mass="13168">MKLLFDQNISFRILAKIQEFYPDAGQVRSLQLENSSDKEIWDFAKNNEYTIVTFDADFFEIANLNGHPPKIIWLRFGNTTTINIAKVLCEKYQLIKDFIDNPDYQGLACLEID</sequence>
<dbReference type="Pfam" id="PF18480">
    <property type="entry name" value="DUF5615"/>
    <property type="match status" value="1"/>
</dbReference>
<proteinExistence type="predicted"/>
<dbReference type="RefSeq" id="WP_317162945.1">
    <property type="nucleotide sequence ID" value="NZ_WKJI01000005.1"/>
</dbReference>
<gene>
    <name evidence="2" type="ORF">GJJ64_15515</name>
</gene>
<keyword evidence="3" id="KW-1185">Reference proteome</keyword>
<name>A0A7K0FS65_9SPHI</name>
<reference evidence="2 3" key="1">
    <citation type="submission" date="2019-11" db="EMBL/GenBank/DDBJ databases">
        <authorList>
            <person name="Cheng Q."/>
            <person name="Yang Z."/>
        </authorList>
    </citation>
    <scope>NUCLEOTIDE SEQUENCE [LARGE SCALE GENOMIC DNA]</scope>
    <source>
        <strain evidence="2 3">HX-22-1</strain>
    </source>
</reference>
<dbReference type="Proteomes" id="UP000462931">
    <property type="component" value="Unassembled WGS sequence"/>
</dbReference>
<organism evidence="2 3">
    <name type="scientific">Pedobacter puniceum</name>
    <dbReference type="NCBI Taxonomy" id="2666136"/>
    <lineage>
        <taxon>Bacteria</taxon>
        <taxon>Pseudomonadati</taxon>
        <taxon>Bacteroidota</taxon>
        <taxon>Sphingobacteriia</taxon>
        <taxon>Sphingobacteriales</taxon>
        <taxon>Sphingobacteriaceae</taxon>
        <taxon>Pedobacter</taxon>
    </lineage>
</organism>
<evidence type="ECO:0000313" key="2">
    <source>
        <dbReference type="EMBL" id="MRX48602.1"/>
    </source>
</evidence>
<accession>A0A7K0FS65</accession>
<dbReference type="EMBL" id="WKJI01000005">
    <property type="protein sequence ID" value="MRX48602.1"/>
    <property type="molecule type" value="Genomic_DNA"/>
</dbReference>
<dbReference type="InterPro" id="IPR041049">
    <property type="entry name" value="DUF5615"/>
</dbReference>
<evidence type="ECO:0000313" key="3">
    <source>
        <dbReference type="Proteomes" id="UP000462931"/>
    </source>
</evidence>
<feature type="domain" description="DUF5615" evidence="1">
    <location>
        <begin position="1"/>
        <end position="104"/>
    </location>
</feature>
<protein>
    <recommendedName>
        <fullName evidence="1">DUF5615 domain-containing protein</fullName>
    </recommendedName>
</protein>